<dbReference type="GO" id="GO:0003796">
    <property type="term" value="F:lysozyme activity"/>
    <property type="evidence" value="ECO:0007669"/>
    <property type="project" value="InterPro"/>
</dbReference>
<dbReference type="Pfam" id="PF01183">
    <property type="entry name" value="Glyco_hydro_25"/>
    <property type="match status" value="1"/>
</dbReference>
<dbReference type="EMBL" id="OJIN01000102">
    <property type="protein sequence ID" value="SPD73590.1"/>
    <property type="molecule type" value="Genomic_DNA"/>
</dbReference>
<accession>A0A445MVT2</accession>
<evidence type="ECO:0000256" key="3">
    <source>
        <dbReference type="ARBA" id="ARBA00023295"/>
    </source>
</evidence>
<dbReference type="InterPro" id="IPR018077">
    <property type="entry name" value="Glyco_hydro_fam25_subgr"/>
</dbReference>
<evidence type="ECO:0000256" key="1">
    <source>
        <dbReference type="ARBA" id="ARBA00010646"/>
    </source>
</evidence>
<proteinExistence type="inferred from homology"/>
<dbReference type="Gene3D" id="3.20.20.80">
    <property type="entry name" value="Glycosidases"/>
    <property type="match status" value="1"/>
</dbReference>
<dbReference type="AlphaFoldDB" id="A0A445MVT2"/>
<evidence type="ECO:0000313" key="4">
    <source>
        <dbReference type="EMBL" id="SPD73590.1"/>
    </source>
</evidence>
<dbReference type="PANTHER" id="PTHR34135">
    <property type="entry name" value="LYSOZYME"/>
    <property type="match status" value="1"/>
</dbReference>
<dbReference type="GO" id="GO:0009253">
    <property type="term" value="P:peptidoglycan catabolic process"/>
    <property type="evidence" value="ECO:0007669"/>
    <property type="project" value="InterPro"/>
</dbReference>
<name>A0A445MVT2_9BACT</name>
<comment type="similarity">
    <text evidence="1">Belongs to the glycosyl hydrolase 25 family.</text>
</comment>
<dbReference type="PROSITE" id="PS51904">
    <property type="entry name" value="GLYCOSYL_HYDROL_F25_2"/>
    <property type="match status" value="1"/>
</dbReference>
<evidence type="ECO:0008006" key="5">
    <source>
        <dbReference type="Google" id="ProtNLM"/>
    </source>
</evidence>
<dbReference type="GO" id="GO:0016052">
    <property type="term" value="P:carbohydrate catabolic process"/>
    <property type="evidence" value="ECO:0007669"/>
    <property type="project" value="TreeGrafter"/>
</dbReference>
<dbReference type="CDD" id="cd06413">
    <property type="entry name" value="GH25_muramidase_1"/>
    <property type="match status" value="1"/>
</dbReference>
<sequence length="251" mass="28702">MKRIAALALLIISLPCLALVGYNLGVIRFNYPSKEDYPIRGIDISHHQGTIDWALLTKQDITFVYMKATEGGDFKDLEFLNNWANAKANNLYTGAYHFFTFCKPGSEQAKNFIAAVPFDDNSLPPAIDFEFSGNCKSRPKKEEILAELNSMVKVMEERFKKKPLFYVTYEAYDQYLRGEINEYPIWIRDILSQPKLRDGRSWLIWQYADNGRLDGIQGPVDLNVFCGGKSKFIDFLQSEIDAVPTKEGNIQ</sequence>
<organism evidence="4">
    <name type="scientific">uncultured Desulfobacterium sp</name>
    <dbReference type="NCBI Taxonomy" id="201089"/>
    <lineage>
        <taxon>Bacteria</taxon>
        <taxon>Pseudomonadati</taxon>
        <taxon>Thermodesulfobacteriota</taxon>
        <taxon>Desulfobacteria</taxon>
        <taxon>Desulfobacterales</taxon>
        <taxon>Desulfobacteriaceae</taxon>
        <taxon>Desulfobacterium</taxon>
        <taxon>environmental samples</taxon>
    </lineage>
</organism>
<dbReference type="PANTHER" id="PTHR34135:SF2">
    <property type="entry name" value="LYSOZYME"/>
    <property type="match status" value="1"/>
</dbReference>
<dbReference type="GO" id="GO:0016998">
    <property type="term" value="P:cell wall macromolecule catabolic process"/>
    <property type="evidence" value="ECO:0007669"/>
    <property type="project" value="InterPro"/>
</dbReference>
<dbReference type="InterPro" id="IPR002053">
    <property type="entry name" value="Glyco_hydro_25"/>
</dbReference>
<keyword evidence="2" id="KW-0378">Hydrolase</keyword>
<reference evidence="4" key="1">
    <citation type="submission" date="2018-01" db="EMBL/GenBank/DDBJ databases">
        <authorList>
            <person name="Regsiter A."/>
            <person name="William W."/>
        </authorList>
    </citation>
    <scope>NUCLEOTIDE SEQUENCE</scope>
    <source>
        <strain evidence="4">TRIP AH-1</strain>
    </source>
</reference>
<gene>
    <name evidence="4" type="ORF">PITCH_A1900006</name>
</gene>
<keyword evidence="3" id="KW-0326">Glycosidase</keyword>
<evidence type="ECO:0000256" key="2">
    <source>
        <dbReference type="ARBA" id="ARBA00022801"/>
    </source>
</evidence>
<dbReference type="SMART" id="SM00641">
    <property type="entry name" value="Glyco_25"/>
    <property type="match status" value="1"/>
</dbReference>
<dbReference type="SUPFAM" id="SSF51445">
    <property type="entry name" value="(Trans)glycosidases"/>
    <property type="match status" value="1"/>
</dbReference>
<dbReference type="InterPro" id="IPR017853">
    <property type="entry name" value="GH"/>
</dbReference>
<protein>
    <recommendedName>
        <fullName evidence="5">Lysozyme</fullName>
    </recommendedName>
</protein>